<evidence type="ECO:0000259" key="2">
    <source>
        <dbReference type="Pfam" id="PF11738"/>
    </source>
</evidence>
<sequence>MKTLTTILGATLFLASCNTNPKNAQETNGTADSVEYTIRSFYKTSTECQKDTCGAYVKATYPEFKSKDLNDYIDGILTNQSKKEISLEVAADSFLNDYLKFKKEYPESSAGNEWIQSIKVSNQQSDLLGIAHENYLFTGGAHGLETIIYYNYLVKEKQTVKIKDIIKEGGYAKLETVAEEIFRKNEKLSPTESLAGNYFFEGDKFSLNDNFLITTEGLLFTYNPYEIKAYAFGSTNLLIPYDRISDIVNPNSILANNIK</sequence>
<feature type="domain" description="Deacetylase PdaC" evidence="3">
    <location>
        <begin position="57"/>
        <end position="144"/>
    </location>
</feature>
<dbReference type="Gene3D" id="3.30.565.40">
    <property type="entry name" value="Fervidobacterium nodosum Rt17-B1 like"/>
    <property type="match status" value="1"/>
</dbReference>
<dbReference type="RefSeq" id="WP_379663738.1">
    <property type="nucleotide sequence ID" value="NZ_JBHUDG010000046.1"/>
</dbReference>
<dbReference type="Pfam" id="PF11738">
    <property type="entry name" value="DUF3298"/>
    <property type="match status" value="1"/>
</dbReference>
<dbReference type="EMBL" id="JBHUDG010000046">
    <property type="protein sequence ID" value="MFD1631370.1"/>
    <property type="molecule type" value="Genomic_DNA"/>
</dbReference>
<evidence type="ECO:0000256" key="1">
    <source>
        <dbReference type="SAM" id="SignalP"/>
    </source>
</evidence>
<protein>
    <submittedName>
        <fullName evidence="4">DUF3298 domain-containing protein</fullName>
    </submittedName>
</protein>
<dbReference type="Pfam" id="PF13739">
    <property type="entry name" value="PdaC"/>
    <property type="match status" value="1"/>
</dbReference>
<dbReference type="Proteomes" id="UP001597118">
    <property type="component" value="Unassembled WGS sequence"/>
</dbReference>
<comment type="caution">
    <text evidence="4">The sequence shown here is derived from an EMBL/GenBank/DDBJ whole genome shotgun (WGS) entry which is preliminary data.</text>
</comment>
<dbReference type="InterPro" id="IPR037126">
    <property type="entry name" value="PdaC/RsiV-like_sf"/>
</dbReference>
<evidence type="ECO:0000259" key="3">
    <source>
        <dbReference type="Pfam" id="PF13739"/>
    </source>
</evidence>
<keyword evidence="5" id="KW-1185">Reference proteome</keyword>
<gene>
    <name evidence="4" type="ORF">ACFSAH_15950</name>
</gene>
<dbReference type="Gene3D" id="3.90.640.20">
    <property type="entry name" value="Heat-shock cognate protein, ATPase"/>
    <property type="match status" value="1"/>
</dbReference>
<evidence type="ECO:0000313" key="4">
    <source>
        <dbReference type="EMBL" id="MFD1631370.1"/>
    </source>
</evidence>
<dbReference type="InterPro" id="IPR025303">
    <property type="entry name" value="PdaC"/>
</dbReference>
<dbReference type="PROSITE" id="PS51257">
    <property type="entry name" value="PROKAR_LIPOPROTEIN"/>
    <property type="match status" value="1"/>
</dbReference>
<feature type="domain" description="DUF3298" evidence="2">
    <location>
        <begin position="163"/>
        <end position="242"/>
    </location>
</feature>
<reference evidence="5" key="1">
    <citation type="journal article" date="2019" name="Int. J. Syst. Evol. Microbiol.">
        <title>The Global Catalogue of Microorganisms (GCM) 10K type strain sequencing project: providing services to taxonomists for standard genome sequencing and annotation.</title>
        <authorList>
            <consortium name="The Broad Institute Genomics Platform"/>
            <consortium name="The Broad Institute Genome Sequencing Center for Infectious Disease"/>
            <person name="Wu L."/>
            <person name="Ma J."/>
        </authorList>
    </citation>
    <scope>NUCLEOTIDE SEQUENCE [LARGE SCALE GENOMIC DNA]</scope>
    <source>
        <strain evidence="5">CCUG 53762</strain>
    </source>
</reference>
<proteinExistence type="predicted"/>
<name>A0ABW4IGS6_9SPHI</name>
<accession>A0ABW4IGS6</accession>
<keyword evidence="1" id="KW-0732">Signal</keyword>
<organism evidence="4 5">
    <name type="scientific">Pseudopedobacter beijingensis</name>
    <dbReference type="NCBI Taxonomy" id="1207056"/>
    <lineage>
        <taxon>Bacteria</taxon>
        <taxon>Pseudomonadati</taxon>
        <taxon>Bacteroidota</taxon>
        <taxon>Sphingobacteriia</taxon>
        <taxon>Sphingobacteriales</taxon>
        <taxon>Sphingobacteriaceae</taxon>
        <taxon>Pseudopedobacter</taxon>
    </lineage>
</organism>
<evidence type="ECO:0000313" key="5">
    <source>
        <dbReference type="Proteomes" id="UP001597118"/>
    </source>
</evidence>
<dbReference type="InterPro" id="IPR021729">
    <property type="entry name" value="DUF3298"/>
</dbReference>
<feature type="chain" id="PRO_5045929608" evidence="1">
    <location>
        <begin position="25"/>
        <end position="259"/>
    </location>
</feature>
<feature type="signal peptide" evidence="1">
    <location>
        <begin position="1"/>
        <end position="24"/>
    </location>
</feature>